<organism evidence="12 13">
    <name type="scientific">Punica granatum</name>
    <name type="common">Pomegranate</name>
    <dbReference type="NCBI Taxonomy" id="22663"/>
    <lineage>
        <taxon>Eukaryota</taxon>
        <taxon>Viridiplantae</taxon>
        <taxon>Streptophyta</taxon>
        <taxon>Embryophyta</taxon>
        <taxon>Tracheophyta</taxon>
        <taxon>Spermatophyta</taxon>
        <taxon>Magnoliopsida</taxon>
        <taxon>eudicotyledons</taxon>
        <taxon>Gunneridae</taxon>
        <taxon>Pentapetalae</taxon>
        <taxon>rosids</taxon>
        <taxon>malvids</taxon>
        <taxon>Myrtales</taxon>
        <taxon>Lythraceae</taxon>
        <taxon>Punica</taxon>
    </lineage>
</organism>
<evidence type="ECO:0000256" key="3">
    <source>
        <dbReference type="ARBA" id="ARBA00022737"/>
    </source>
</evidence>
<dbReference type="GO" id="GO:0003677">
    <property type="term" value="F:DNA binding"/>
    <property type="evidence" value="ECO:0007669"/>
    <property type="project" value="UniProtKB-KW"/>
</dbReference>
<dbReference type="SUPFAM" id="SSF52058">
    <property type="entry name" value="L domain-like"/>
    <property type="match status" value="1"/>
</dbReference>
<feature type="domain" description="Myb-like" evidence="9">
    <location>
        <begin position="255"/>
        <end position="307"/>
    </location>
</feature>
<feature type="region of interest" description="Disordered" evidence="8">
    <location>
        <begin position="105"/>
        <end position="151"/>
    </location>
</feature>
<dbReference type="Proteomes" id="UP000233551">
    <property type="component" value="Unassembled WGS sequence"/>
</dbReference>
<evidence type="ECO:0000313" key="13">
    <source>
        <dbReference type="Proteomes" id="UP000233551"/>
    </source>
</evidence>
<feature type="domain" description="TCP" evidence="11">
    <location>
        <begin position="33"/>
        <end position="91"/>
    </location>
</feature>
<feature type="domain" description="Myb-like" evidence="9">
    <location>
        <begin position="308"/>
        <end position="358"/>
    </location>
</feature>
<dbReference type="InterPro" id="IPR032675">
    <property type="entry name" value="LRR_dom_sf"/>
</dbReference>
<evidence type="ECO:0000313" key="12">
    <source>
        <dbReference type="EMBL" id="PKI74908.1"/>
    </source>
</evidence>
<evidence type="ECO:0000259" key="9">
    <source>
        <dbReference type="PROSITE" id="PS50090"/>
    </source>
</evidence>
<comment type="caution">
    <text evidence="12">The sequence shown here is derived from an EMBL/GenBank/DDBJ whole genome shotgun (WGS) entry which is preliminary data.</text>
</comment>
<dbReference type="InterPro" id="IPR017887">
    <property type="entry name" value="TF_TCP_subgr"/>
</dbReference>
<keyword evidence="5" id="KW-0238">DNA-binding</keyword>
<evidence type="ECO:0000256" key="2">
    <source>
        <dbReference type="ARBA" id="ARBA00022614"/>
    </source>
</evidence>
<dbReference type="InterPro" id="IPR009057">
    <property type="entry name" value="Homeodomain-like_sf"/>
</dbReference>
<dbReference type="PANTHER" id="PTHR47997">
    <property type="entry name" value="MYB DOMAIN PROTEIN 55"/>
    <property type="match status" value="1"/>
</dbReference>
<name>A0A2I0L2J9_PUNGR</name>
<keyword evidence="13" id="KW-1185">Reference proteome</keyword>
<sequence>MASAGGGGAAAKTLLTWRGSGIPAKDAPRAARGKDRHGEVCTAGGIRDLRIQLSVPAAIIFYNVQDLLGYDQPSKTVEWLINAASESISQLSSLKSSFSNAAEQLSDKNKSVRVGEDESRPESYHLDLNNDPNSPDSPNPDQRRCISGSESACSTGLPLQSSLLTIPEETSRGESALLRLEFVKKLPATIFTGSWLVDEEKNPIKLRLLDERTNKIVRADPLSSERIEIVVLDGDFGCDEPEEDWTEQDFNACIIRPLKKGPWSVEEDTKLTNYIKRYGIWNWSHMPKAAGLKRSGKSCRLRWMNYLRPNIRRGNFSEDEQRVIIKLHQQLGNRWQAIAASLPGRTDNEIKNFWNSHLKKRVLQTDKVIQNPPSSESGGSCSSITFNATAVQQVSESFKEDIRRNHAEQSICCFQRGIHMPALEVLNISRTRIKSLPDLLFQLVSLKRLFLNECILLRMLSAKVGGLRNLEVLDLEGTKLMGLPKEIEQFVNLTRLEVSILGSTSCKLSKEPHPLIPSGVLLSLSHLEELNIDVGPDAEWWDSCTEVLVDEICSLGRVNTLKFYFPKVELMRQFDPTSSSHFRIIIGKHIGHIVSQLPPDIEFELEHWDRYLKYIHGKGVLQDMMKVLRQADAFFLDRHTDLKKLSGFGKENLEQLRCCVLGECNELQVLIDGEDFGKESDRICLGSLEYLYVYYMRNLETIWRGPVQKRSLFLSEVPVITDTPEDYQHVYTRTA</sequence>
<evidence type="ECO:0000256" key="4">
    <source>
        <dbReference type="ARBA" id="ARBA00023015"/>
    </source>
</evidence>
<dbReference type="CDD" id="cd00167">
    <property type="entry name" value="SANT"/>
    <property type="match status" value="2"/>
</dbReference>
<keyword evidence="3" id="KW-0677">Repeat</keyword>
<dbReference type="Pfam" id="PF07887">
    <property type="entry name" value="Calmodulin_bind"/>
    <property type="match status" value="1"/>
</dbReference>
<dbReference type="InterPro" id="IPR046831">
    <property type="entry name" value="Calmodulin_bind_N"/>
</dbReference>
<evidence type="ECO:0000259" key="11">
    <source>
        <dbReference type="PROSITE" id="PS51369"/>
    </source>
</evidence>
<keyword evidence="6" id="KW-0804">Transcription</keyword>
<feature type="compositionally biased region" description="Basic and acidic residues" evidence="8">
    <location>
        <begin position="105"/>
        <end position="125"/>
    </location>
</feature>
<dbReference type="InterPro" id="IPR051953">
    <property type="entry name" value="Plant_SW-associated_TFs"/>
</dbReference>
<dbReference type="STRING" id="22663.A0A2I0L2J9"/>
<feature type="domain" description="HTH myb-type" evidence="10">
    <location>
        <begin position="308"/>
        <end position="362"/>
    </location>
</feature>
<gene>
    <name evidence="12" type="ORF">CRG98_004680</name>
</gene>
<evidence type="ECO:0000256" key="1">
    <source>
        <dbReference type="ARBA" id="ARBA00004123"/>
    </source>
</evidence>
<evidence type="ECO:0000256" key="5">
    <source>
        <dbReference type="ARBA" id="ARBA00023125"/>
    </source>
</evidence>
<dbReference type="EMBL" id="PGOL01000189">
    <property type="protein sequence ID" value="PKI74908.1"/>
    <property type="molecule type" value="Genomic_DNA"/>
</dbReference>
<keyword evidence="7" id="KW-0539">Nucleus</keyword>
<dbReference type="SUPFAM" id="SSF46689">
    <property type="entry name" value="Homeodomain-like"/>
    <property type="match status" value="1"/>
</dbReference>
<dbReference type="PROSITE" id="PS51450">
    <property type="entry name" value="LRR"/>
    <property type="match status" value="1"/>
</dbReference>
<dbReference type="SMART" id="SM00717">
    <property type="entry name" value="SANT"/>
    <property type="match status" value="2"/>
</dbReference>
<dbReference type="FunFam" id="1.10.10.60:FF:000001">
    <property type="entry name" value="MYB-related transcription factor"/>
    <property type="match status" value="1"/>
</dbReference>
<evidence type="ECO:0000256" key="7">
    <source>
        <dbReference type="ARBA" id="ARBA00023242"/>
    </source>
</evidence>
<accession>A0A2I0L2J9</accession>
<feature type="compositionally biased region" description="Low complexity" evidence="8">
    <location>
        <begin position="126"/>
        <end position="140"/>
    </location>
</feature>
<dbReference type="Gene3D" id="3.80.10.10">
    <property type="entry name" value="Ribonuclease Inhibitor"/>
    <property type="match status" value="1"/>
</dbReference>
<evidence type="ECO:0000256" key="6">
    <source>
        <dbReference type="ARBA" id="ARBA00023163"/>
    </source>
</evidence>
<keyword evidence="2" id="KW-0433">Leucine-rich repeat</keyword>
<dbReference type="PROSITE" id="PS51369">
    <property type="entry name" value="TCP"/>
    <property type="match status" value="1"/>
</dbReference>
<dbReference type="PANTHER" id="PTHR47997:SF28">
    <property type="entry name" value="TRANSCRIPTION FACTOR MYB15-LIKE"/>
    <property type="match status" value="1"/>
</dbReference>
<feature type="domain" description="HTH myb-type" evidence="10">
    <location>
        <begin position="255"/>
        <end position="307"/>
    </location>
</feature>
<dbReference type="InterPro" id="IPR001611">
    <property type="entry name" value="Leu-rich_rpt"/>
</dbReference>
<evidence type="ECO:0000256" key="8">
    <source>
        <dbReference type="SAM" id="MobiDB-lite"/>
    </source>
</evidence>
<comment type="subcellular location">
    <subcellularLocation>
        <location evidence="1">Nucleus</location>
    </subcellularLocation>
</comment>
<dbReference type="InterPro" id="IPR003591">
    <property type="entry name" value="Leu-rich_rpt_typical-subtyp"/>
</dbReference>
<proteinExistence type="predicted"/>
<dbReference type="SMART" id="SM00369">
    <property type="entry name" value="LRR_TYP"/>
    <property type="match status" value="2"/>
</dbReference>
<evidence type="ECO:0000259" key="10">
    <source>
        <dbReference type="PROSITE" id="PS51294"/>
    </source>
</evidence>
<dbReference type="Pfam" id="PF00249">
    <property type="entry name" value="Myb_DNA-binding"/>
    <property type="match status" value="2"/>
</dbReference>
<dbReference type="Gene3D" id="1.10.10.60">
    <property type="entry name" value="Homeodomain-like"/>
    <property type="match status" value="2"/>
</dbReference>
<dbReference type="Pfam" id="PF03634">
    <property type="entry name" value="TCP"/>
    <property type="match status" value="1"/>
</dbReference>
<dbReference type="AlphaFoldDB" id="A0A2I0L2J9"/>
<keyword evidence="4" id="KW-0805">Transcription regulation</keyword>
<dbReference type="GO" id="GO:0005634">
    <property type="term" value="C:nucleus"/>
    <property type="evidence" value="ECO:0007669"/>
    <property type="project" value="UniProtKB-SubCell"/>
</dbReference>
<reference evidence="12 13" key="1">
    <citation type="submission" date="2017-11" db="EMBL/GenBank/DDBJ databases">
        <title>De-novo sequencing of pomegranate (Punica granatum L.) genome.</title>
        <authorList>
            <person name="Akparov Z."/>
            <person name="Amiraslanov A."/>
            <person name="Hajiyeva S."/>
            <person name="Abbasov M."/>
            <person name="Kaur K."/>
            <person name="Hamwieh A."/>
            <person name="Solovyev V."/>
            <person name="Salamov A."/>
            <person name="Braich B."/>
            <person name="Kosarev P."/>
            <person name="Mahmoud A."/>
            <person name="Hajiyev E."/>
            <person name="Babayeva S."/>
            <person name="Izzatullayeva V."/>
            <person name="Mammadov A."/>
            <person name="Mammadov A."/>
            <person name="Sharifova S."/>
            <person name="Ojaghi J."/>
            <person name="Eynullazada K."/>
            <person name="Bayramov B."/>
            <person name="Abdulazimova A."/>
            <person name="Shahmuradov I."/>
        </authorList>
    </citation>
    <scope>NUCLEOTIDE SEQUENCE [LARGE SCALE GENOMIC DNA]</scope>
    <source>
        <strain evidence="13">cv. AG2017</strain>
        <tissue evidence="12">Leaf</tissue>
    </source>
</reference>
<dbReference type="PROSITE" id="PS51294">
    <property type="entry name" value="HTH_MYB"/>
    <property type="match status" value="2"/>
</dbReference>
<dbReference type="InterPro" id="IPR017930">
    <property type="entry name" value="Myb_dom"/>
</dbReference>
<dbReference type="PROSITE" id="PS50090">
    <property type="entry name" value="MYB_LIKE"/>
    <property type="match status" value="2"/>
</dbReference>
<dbReference type="InterPro" id="IPR001005">
    <property type="entry name" value="SANT/Myb"/>
</dbReference>
<protein>
    <submittedName>
        <fullName evidence="12">Uncharacterized protein</fullName>
    </submittedName>
</protein>